<name>A0A834VZ25_9FABA</name>
<organism evidence="1 2">
    <name type="scientific">Senna tora</name>
    <dbReference type="NCBI Taxonomy" id="362788"/>
    <lineage>
        <taxon>Eukaryota</taxon>
        <taxon>Viridiplantae</taxon>
        <taxon>Streptophyta</taxon>
        <taxon>Embryophyta</taxon>
        <taxon>Tracheophyta</taxon>
        <taxon>Spermatophyta</taxon>
        <taxon>Magnoliopsida</taxon>
        <taxon>eudicotyledons</taxon>
        <taxon>Gunneridae</taxon>
        <taxon>Pentapetalae</taxon>
        <taxon>rosids</taxon>
        <taxon>fabids</taxon>
        <taxon>Fabales</taxon>
        <taxon>Fabaceae</taxon>
        <taxon>Caesalpinioideae</taxon>
        <taxon>Cassia clade</taxon>
        <taxon>Senna</taxon>
    </lineage>
</organism>
<evidence type="ECO:0000313" key="1">
    <source>
        <dbReference type="EMBL" id="KAF7802702.1"/>
    </source>
</evidence>
<keyword evidence="2" id="KW-1185">Reference proteome</keyword>
<evidence type="ECO:0000313" key="2">
    <source>
        <dbReference type="Proteomes" id="UP000634136"/>
    </source>
</evidence>
<reference evidence="1" key="1">
    <citation type="submission" date="2020-09" db="EMBL/GenBank/DDBJ databases">
        <title>Genome-Enabled Discovery of Anthraquinone Biosynthesis in Senna tora.</title>
        <authorList>
            <person name="Kang S.-H."/>
            <person name="Pandey R.P."/>
            <person name="Lee C.-M."/>
            <person name="Sim J.-S."/>
            <person name="Jeong J.-T."/>
            <person name="Choi B.-S."/>
            <person name="Jung M."/>
            <person name="Ginzburg D."/>
            <person name="Zhao K."/>
            <person name="Won S.Y."/>
            <person name="Oh T.-J."/>
            <person name="Yu Y."/>
            <person name="Kim N.-H."/>
            <person name="Lee O.R."/>
            <person name="Lee T.-H."/>
            <person name="Bashyal P."/>
            <person name="Kim T.-S."/>
            <person name="Lee W.-H."/>
            <person name="Kawkins C."/>
            <person name="Kim C.-K."/>
            <person name="Kim J.S."/>
            <person name="Ahn B.O."/>
            <person name="Rhee S.Y."/>
            <person name="Sohng J.K."/>
        </authorList>
    </citation>
    <scope>NUCLEOTIDE SEQUENCE</scope>
    <source>
        <tissue evidence="1">Leaf</tissue>
    </source>
</reference>
<protein>
    <submittedName>
        <fullName evidence="1">Uncharacterized protein</fullName>
    </submittedName>
</protein>
<sequence>MLLTFAPWPTNGRGSGCLPQMSMTAEVTFEEVTCCRLSTKNESEHRDYDVLPTSQNSFKNGFRRASFHGFRRHFGSLIYTHLRNLSLSS</sequence>
<dbReference type="Proteomes" id="UP000634136">
    <property type="component" value="Unassembled WGS sequence"/>
</dbReference>
<proteinExistence type="predicted"/>
<accession>A0A834VZ25</accession>
<gene>
    <name evidence="1" type="ORF">G2W53_041813</name>
</gene>
<comment type="caution">
    <text evidence="1">The sequence shown here is derived from an EMBL/GenBank/DDBJ whole genome shotgun (WGS) entry which is preliminary data.</text>
</comment>
<dbReference type="AlphaFoldDB" id="A0A834VZ25"/>
<dbReference type="EMBL" id="JAAIUW010000013">
    <property type="protein sequence ID" value="KAF7802702.1"/>
    <property type="molecule type" value="Genomic_DNA"/>
</dbReference>